<dbReference type="InterPro" id="IPR036116">
    <property type="entry name" value="FN3_sf"/>
</dbReference>
<protein>
    <submittedName>
        <fullName evidence="3">Fibronectin type-III domain-containing protein</fullName>
    </submittedName>
</protein>
<dbReference type="Proteomes" id="UP000272942">
    <property type="component" value="Unassembled WGS sequence"/>
</dbReference>
<evidence type="ECO:0000313" key="1">
    <source>
        <dbReference type="EMBL" id="VDP80572.1"/>
    </source>
</evidence>
<proteinExistence type="predicted"/>
<reference evidence="1 2" key="2">
    <citation type="submission" date="2018-11" db="EMBL/GenBank/DDBJ databases">
        <authorList>
            <consortium name="Pathogen Informatics"/>
        </authorList>
    </citation>
    <scope>NUCLEOTIDE SEQUENCE [LARGE SCALE GENOMIC DNA]</scope>
    <source>
        <strain evidence="1 2">Egypt</strain>
    </source>
</reference>
<dbReference type="SUPFAM" id="SSF49265">
    <property type="entry name" value="Fibronectin type III"/>
    <property type="match status" value="1"/>
</dbReference>
<evidence type="ECO:0000313" key="3">
    <source>
        <dbReference type="WBParaSite" id="ECPE_0000726401-mRNA-1"/>
    </source>
</evidence>
<name>A0A183AJW3_9TREM</name>
<sequence length="271" mass="31075">MIQYKINISRADRFRMLTGQTDGSEVRVQELKPCVYHTVVVETKLGNNTEVYQNAQCGVVLLDAQAPLRKITVESLVGGTNQVLRWKRPYWRSAECYERYRVNVTEKGLPLRSLMFYSDGPHLIENLKPSTEYRYTIEPMWDTIAGPTGEIVSTTRGDTGRAKCLSPNNQSMLTYFSDHPATTIYNLRVRSEAQSLTVTWDVHAENRLNLTAFAVGIGDFWSRISSEQQRYSVKSIRECRIYKIMVYAIMRPRTNQPWEETFARPLAAGGM</sequence>
<organism evidence="3">
    <name type="scientific">Echinostoma caproni</name>
    <dbReference type="NCBI Taxonomy" id="27848"/>
    <lineage>
        <taxon>Eukaryota</taxon>
        <taxon>Metazoa</taxon>
        <taxon>Spiralia</taxon>
        <taxon>Lophotrochozoa</taxon>
        <taxon>Platyhelminthes</taxon>
        <taxon>Trematoda</taxon>
        <taxon>Digenea</taxon>
        <taxon>Plagiorchiida</taxon>
        <taxon>Echinostomata</taxon>
        <taxon>Echinostomatoidea</taxon>
        <taxon>Echinostomatidae</taxon>
        <taxon>Echinostoma</taxon>
    </lineage>
</organism>
<reference evidence="3" key="1">
    <citation type="submission" date="2016-06" db="UniProtKB">
        <authorList>
            <consortium name="WormBaseParasite"/>
        </authorList>
    </citation>
    <scope>IDENTIFICATION</scope>
</reference>
<gene>
    <name evidence="1" type="ORF">ECPE_LOCUS7248</name>
</gene>
<evidence type="ECO:0000313" key="2">
    <source>
        <dbReference type="Proteomes" id="UP000272942"/>
    </source>
</evidence>
<keyword evidence="2" id="KW-1185">Reference proteome</keyword>
<dbReference type="WBParaSite" id="ECPE_0000726401-mRNA-1">
    <property type="protein sequence ID" value="ECPE_0000726401-mRNA-1"/>
    <property type="gene ID" value="ECPE_0000726401"/>
</dbReference>
<accession>A0A183AJW3</accession>
<dbReference type="AlphaFoldDB" id="A0A183AJW3"/>
<dbReference type="EMBL" id="UZAN01044344">
    <property type="protein sequence ID" value="VDP80572.1"/>
    <property type="molecule type" value="Genomic_DNA"/>
</dbReference>